<gene>
    <name evidence="12" type="ORF">EVOR1521_LOCUS9675</name>
</gene>
<dbReference type="GO" id="GO:0019829">
    <property type="term" value="F:ATPase-coupled monoatomic cation transmembrane transporter activity"/>
    <property type="evidence" value="ECO:0007669"/>
    <property type="project" value="TreeGrafter"/>
</dbReference>
<evidence type="ECO:0000256" key="2">
    <source>
        <dbReference type="ARBA" id="ARBA00022692"/>
    </source>
</evidence>
<dbReference type="InterPro" id="IPR006544">
    <property type="entry name" value="P-type_TPase_V"/>
</dbReference>
<dbReference type="InterPro" id="IPR008250">
    <property type="entry name" value="ATPase_P-typ_transduc_dom_A_sf"/>
</dbReference>
<dbReference type="Proteomes" id="UP001178507">
    <property type="component" value="Unassembled WGS sequence"/>
</dbReference>
<evidence type="ECO:0000256" key="9">
    <source>
        <dbReference type="ARBA" id="ARBA00023136"/>
    </source>
</evidence>
<reference evidence="12" key="1">
    <citation type="submission" date="2023-08" db="EMBL/GenBank/DDBJ databases">
        <authorList>
            <person name="Chen Y."/>
            <person name="Shah S."/>
            <person name="Dougan E. K."/>
            <person name="Thang M."/>
            <person name="Chan C."/>
        </authorList>
    </citation>
    <scope>NUCLEOTIDE SEQUENCE</scope>
</reference>
<evidence type="ECO:0000256" key="7">
    <source>
        <dbReference type="ARBA" id="ARBA00022967"/>
    </source>
</evidence>
<dbReference type="PANTHER" id="PTHR45630:SF11">
    <property type="entry name" value="CATION-TRANSPORTING P-TYPE ATPASE N-TERMINAL DOMAIN-CONTAINING PROTEIN"/>
    <property type="match status" value="1"/>
</dbReference>
<feature type="transmembrane region" description="Helical" evidence="10">
    <location>
        <begin position="371"/>
        <end position="391"/>
    </location>
</feature>
<keyword evidence="13" id="KW-1185">Reference proteome</keyword>
<feature type="transmembrane region" description="Helical" evidence="10">
    <location>
        <begin position="347"/>
        <end position="365"/>
    </location>
</feature>
<keyword evidence="2 10" id="KW-0812">Transmembrane</keyword>
<keyword evidence="9 10" id="KW-0472">Membrane</keyword>
<dbReference type="GO" id="GO:0016020">
    <property type="term" value="C:membrane"/>
    <property type="evidence" value="ECO:0007669"/>
    <property type="project" value="UniProtKB-SubCell"/>
</dbReference>
<feature type="domain" description="P-type ATPase A" evidence="11">
    <location>
        <begin position="214"/>
        <end position="331"/>
    </location>
</feature>
<keyword evidence="5" id="KW-0067">ATP-binding</keyword>
<keyword evidence="8 10" id="KW-1133">Transmembrane helix</keyword>
<sequence length="530" mass="57765">MSAFSMLPCSSMDDASHLPLGEPIVDEDIYVDPDDVEDPDEKGEDAWLPNVVAEWSKRVKRASARQVMPIEEDGHGTRHVEYTCVRYIYDDEPECFVPMGLIEPNPQEAHKVLRQGGLSKDAAREKLGSQNLAACGENTIHVHVPGRNMPGSPGTYPQDFTYIFNSIGSWAYVAYSTWNIGFIWLSMMLGSGIYRALFIIRPNQRKIADMAAMKQQCTVLRDGAWKDVDVSKIVLGDVVRIMDGNDAKLPCDGILLQGSLIVNESMLTGEPMPIAKAPVEDTANYKVTDKLNKAYAGTLALESTGPGDGKALLYCTNVGALTTRGQLVRMVLFPASVKFKYNDQLPIVYGIMSIYVAVIVLVLVFCTDIGSAVATFLTVLCTVAMALNPMLPVSMVMGQSVSAGRLDDPKGKYKIKCLQPGRTIPIAGKISTMVFDKTGTITKGGMDFAGVYGVENARFFSEVHFDANEPECAANRELIKDTSRVPPGLRRALATCHTVKQLASTGELVGNQVECAMVRTVGWKLGNKEG</sequence>
<dbReference type="PROSITE" id="PS00154">
    <property type="entry name" value="ATPASE_E1_E2"/>
    <property type="match status" value="1"/>
</dbReference>
<dbReference type="EMBL" id="CAUJNA010000889">
    <property type="protein sequence ID" value="CAJ1382268.1"/>
    <property type="molecule type" value="Genomic_DNA"/>
</dbReference>
<evidence type="ECO:0000313" key="13">
    <source>
        <dbReference type="Proteomes" id="UP001178507"/>
    </source>
</evidence>
<dbReference type="GO" id="GO:0046872">
    <property type="term" value="F:metal ion binding"/>
    <property type="evidence" value="ECO:0007669"/>
    <property type="project" value="UniProtKB-KW"/>
</dbReference>
<keyword evidence="7" id="KW-1278">Translocase</keyword>
<proteinExistence type="predicted"/>
<evidence type="ECO:0000256" key="3">
    <source>
        <dbReference type="ARBA" id="ARBA00022723"/>
    </source>
</evidence>
<dbReference type="InterPro" id="IPR018303">
    <property type="entry name" value="ATPase_P-typ_P_site"/>
</dbReference>
<feature type="transmembrane region" description="Helical" evidence="10">
    <location>
        <begin position="181"/>
        <end position="200"/>
    </location>
</feature>
<keyword evidence="6" id="KW-0460">Magnesium</keyword>
<evidence type="ECO:0000256" key="5">
    <source>
        <dbReference type="ARBA" id="ARBA00022840"/>
    </source>
</evidence>
<dbReference type="Pfam" id="PF00122">
    <property type="entry name" value="E1-E2_ATPase"/>
    <property type="match status" value="1"/>
</dbReference>
<name>A0AA36I8S2_9DINO</name>
<keyword evidence="4" id="KW-0547">Nucleotide-binding</keyword>
<dbReference type="InterPro" id="IPR059000">
    <property type="entry name" value="ATPase_P-type_domA"/>
</dbReference>
<evidence type="ECO:0000256" key="8">
    <source>
        <dbReference type="ARBA" id="ARBA00022989"/>
    </source>
</evidence>
<evidence type="ECO:0000256" key="1">
    <source>
        <dbReference type="ARBA" id="ARBA00004141"/>
    </source>
</evidence>
<dbReference type="GO" id="GO:0140358">
    <property type="term" value="F:P-type transmembrane transporter activity"/>
    <property type="evidence" value="ECO:0007669"/>
    <property type="project" value="InterPro"/>
</dbReference>
<keyword evidence="3" id="KW-0479">Metal-binding</keyword>
<organism evidence="12 13">
    <name type="scientific">Effrenium voratum</name>
    <dbReference type="NCBI Taxonomy" id="2562239"/>
    <lineage>
        <taxon>Eukaryota</taxon>
        <taxon>Sar</taxon>
        <taxon>Alveolata</taxon>
        <taxon>Dinophyceae</taxon>
        <taxon>Suessiales</taxon>
        <taxon>Symbiodiniaceae</taxon>
        <taxon>Effrenium</taxon>
    </lineage>
</organism>
<dbReference type="AlphaFoldDB" id="A0AA36I8S2"/>
<evidence type="ECO:0000313" key="12">
    <source>
        <dbReference type="EMBL" id="CAJ1382268.1"/>
    </source>
</evidence>
<dbReference type="PANTHER" id="PTHR45630">
    <property type="entry name" value="CATION-TRANSPORTING ATPASE-RELATED"/>
    <property type="match status" value="1"/>
</dbReference>
<evidence type="ECO:0000259" key="11">
    <source>
        <dbReference type="Pfam" id="PF00122"/>
    </source>
</evidence>
<protein>
    <recommendedName>
        <fullName evidence="11">P-type ATPase A domain-containing protein</fullName>
    </recommendedName>
</protein>
<evidence type="ECO:0000256" key="6">
    <source>
        <dbReference type="ARBA" id="ARBA00022842"/>
    </source>
</evidence>
<dbReference type="SUPFAM" id="SSF81653">
    <property type="entry name" value="Calcium ATPase, transduction domain A"/>
    <property type="match status" value="1"/>
</dbReference>
<comment type="subcellular location">
    <subcellularLocation>
        <location evidence="1">Membrane</location>
        <topology evidence="1">Multi-pass membrane protein</topology>
    </subcellularLocation>
</comment>
<evidence type="ECO:0000256" key="10">
    <source>
        <dbReference type="SAM" id="Phobius"/>
    </source>
</evidence>
<comment type="caution">
    <text evidence="12">The sequence shown here is derived from an EMBL/GenBank/DDBJ whole genome shotgun (WGS) entry which is preliminary data.</text>
</comment>
<evidence type="ECO:0000256" key="4">
    <source>
        <dbReference type="ARBA" id="ARBA00022741"/>
    </source>
</evidence>
<dbReference type="Gene3D" id="2.70.150.10">
    <property type="entry name" value="Calcium-transporting ATPase, cytoplasmic transduction domain A"/>
    <property type="match status" value="1"/>
</dbReference>
<dbReference type="GO" id="GO:0005524">
    <property type="term" value="F:ATP binding"/>
    <property type="evidence" value="ECO:0007669"/>
    <property type="project" value="UniProtKB-KW"/>
</dbReference>
<accession>A0AA36I8S2</accession>